<dbReference type="InterPro" id="IPR002678">
    <property type="entry name" value="DUF34/NIF3"/>
</dbReference>
<comment type="caution">
    <text evidence="4">The sequence shown here is derived from an EMBL/GenBank/DDBJ whole genome shotgun (WGS) entry which is preliminary data.</text>
</comment>
<dbReference type="GO" id="GO:0005739">
    <property type="term" value="C:mitochondrion"/>
    <property type="evidence" value="ECO:0007669"/>
    <property type="project" value="TreeGrafter"/>
</dbReference>
<feature type="binding site" evidence="3">
    <location>
        <position position="242"/>
    </location>
    <ligand>
        <name>a divalent metal cation</name>
        <dbReference type="ChEBI" id="CHEBI:60240"/>
        <label>1</label>
    </ligand>
</feature>
<dbReference type="InterPro" id="IPR036069">
    <property type="entry name" value="DUF34/NIF3_sf"/>
</dbReference>
<dbReference type="Proteomes" id="UP000494165">
    <property type="component" value="Unassembled WGS sequence"/>
</dbReference>
<keyword evidence="5" id="KW-1185">Reference proteome</keyword>
<protein>
    <recommendedName>
        <fullName evidence="2">NIF3-like protein 1</fullName>
    </recommendedName>
</protein>
<evidence type="ECO:0000313" key="4">
    <source>
        <dbReference type="EMBL" id="CAB3363243.1"/>
    </source>
</evidence>
<dbReference type="PANTHER" id="PTHR13799:SF13">
    <property type="entry name" value="NIF3-LIKE PROTEIN 1"/>
    <property type="match status" value="1"/>
</dbReference>
<sequence>MLRNGLLLREVVQRLEGFAPLWLAESWDNVGLLLETTRSLAEPVKEVLLTNDLTEEVASEAVSRGVQLIISYHPPLFRPFKTITQDQWKSRIITLCMENNISIYSPHTCFDSLDGGVNDWLASFFDFESKRPIIPAKAPAGVETSLNLAACGAGRVLQLKSKITIEDAIQIVKSKLQLPHVHLALAKGAQKSSSVSTVALCAGSGSSVLSGVQADLLLTGEMSHHEVLDAVHSGKSVILTWHSNSERGYLRSLQDDLSKLFNTEKSSTSSSCVLFCNNI</sequence>
<evidence type="ECO:0000256" key="3">
    <source>
        <dbReference type="PIRSR" id="PIRSR602678-1"/>
    </source>
</evidence>
<keyword evidence="3" id="KW-0479">Metal-binding</keyword>
<proteinExistence type="inferred from homology"/>
<reference evidence="4 5" key="1">
    <citation type="submission" date="2020-04" db="EMBL/GenBank/DDBJ databases">
        <authorList>
            <person name="Alioto T."/>
            <person name="Alioto T."/>
            <person name="Gomez Garrido J."/>
        </authorList>
    </citation>
    <scope>NUCLEOTIDE SEQUENCE [LARGE SCALE GENOMIC DNA]</scope>
</reference>
<feature type="binding site" evidence="3">
    <location>
        <position position="73"/>
    </location>
    <ligand>
        <name>a divalent metal cation</name>
        <dbReference type="ChEBI" id="CHEBI:60240"/>
        <label>1</label>
    </ligand>
</feature>
<feature type="binding site" evidence="3">
    <location>
        <position position="246"/>
    </location>
    <ligand>
        <name>a divalent metal cation</name>
        <dbReference type="ChEBI" id="CHEBI:60240"/>
        <label>1</label>
    </ligand>
</feature>
<gene>
    <name evidence="4" type="ORF">CLODIP_2_CD14824</name>
</gene>
<dbReference type="OrthoDB" id="3345469at2759"/>
<dbReference type="GO" id="GO:0046872">
    <property type="term" value="F:metal ion binding"/>
    <property type="evidence" value="ECO:0007669"/>
    <property type="project" value="UniProtKB-KW"/>
</dbReference>
<evidence type="ECO:0000256" key="2">
    <source>
        <dbReference type="ARBA" id="ARBA00019069"/>
    </source>
</evidence>
<feature type="binding site" evidence="3">
    <location>
        <position position="111"/>
    </location>
    <ligand>
        <name>a divalent metal cation</name>
        <dbReference type="ChEBI" id="CHEBI:60240"/>
        <label>1</label>
    </ligand>
</feature>
<accession>A0A8S1C1Y6</accession>
<dbReference type="EMBL" id="CADEPI010000011">
    <property type="protein sequence ID" value="CAB3363243.1"/>
    <property type="molecule type" value="Genomic_DNA"/>
</dbReference>
<organism evidence="4 5">
    <name type="scientific">Cloeon dipterum</name>
    <dbReference type="NCBI Taxonomy" id="197152"/>
    <lineage>
        <taxon>Eukaryota</taxon>
        <taxon>Metazoa</taxon>
        <taxon>Ecdysozoa</taxon>
        <taxon>Arthropoda</taxon>
        <taxon>Hexapoda</taxon>
        <taxon>Insecta</taxon>
        <taxon>Pterygota</taxon>
        <taxon>Palaeoptera</taxon>
        <taxon>Ephemeroptera</taxon>
        <taxon>Pisciforma</taxon>
        <taxon>Baetidae</taxon>
        <taxon>Cloeon</taxon>
    </lineage>
</organism>
<evidence type="ECO:0000256" key="1">
    <source>
        <dbReference type="ARBA" id="ARBA00006964"/>
    </source>
</evidence>
<dbReference type="FunFam" id="3.40.1390.30:FF:000001">
    <property type="entry name" value="GTP cyclohydrolase 1 type 2"/>
    <property type="match status" value="1"/>
</dbReference>
<dbReference type="Pfam" id="PF01784">
    <property type="entry name" value="DUF34_NIF3"/>
    <property type="match status" value="1"/>
</dbReference>
<evidence type="ECO:0000313" key="5">
    <source>
        <dbReference type="Proteomes" id="UP000494165"/>
    </source>
</evidence>
<dbReference type="PANTHER" id="PTHR13799">
    <property type="entry name" value="NGG1 INTERACTING FACTOR 3"/>
    <property type="match status" value="1"/>
</dbReference>
<dbReference type="AlphaFoldDB" id="A0A8S1C1Y6"/>
<dbReference type="Gene3D" id="3.40.1390.30">
    <property type="entry name" value="NIF3 (NGG1p interacting factor 3)-like"/>
    <property type="match status" value="1"/>
</dbReference>
<dbReference type="NCBIfam" id="TIGR00486">
    <property type="entry name" value="YbgI_SA1388"/>
    <property type="match status" value="1"/>
</dbReference>
<name>A0A8S1C1Y6_9INSE</name>
<comment type="similarity">
    <text evidence="1">Belongs to the GTP cyclohydrolase I type 2/NIF3 family.</text>
</comment>
<dbReference type="SUPFAM" id="SSF102705">
    <property type="entry name" value="NIF3 (NGG1p interacting factor 3)-like"/>
    <property type="match status" value="1"/>
</dbReference>